<dbReference type="Proteomes" id="UP000009046">
    <property type="component" value="Unassembled WGS sequence"/>
</dbReference>
<feature type="compositionally biased region" description="Polar residues" evidence="1">
    <location>
        <begin position="1020"/>
        <end position="1031"/>
    </location>
</feature>
<sequence>MFRLLYKRTLTDSGVITDFLKGNSNAEEDEELKNFKLDRFSFDTNNPFNSKNTYKSKGNNELFPIKNFADVYNNDLNLNVDDKNFIKRESDNLNDKSHEIDDDQEKDGYGYDDDEYYHFDIKRNNDENGKSDKGKLNEKETNKNSLTDNKEKESLQTSDKKEYHSDGSDLAKETDGKSESSKVSLKNSETSLNVNDVKENSAIDENVKAVKEESSASCNNDKVTDSKITESKKNEKTQEDAESLKGKENKYKDEPGKKDKEVNIKENKDGGSNKDNLKAVVEKNTKDKSEIKNSNKLTENVKVNENNNNNNNNNGDKIDDGKTKEGFSPDDSSCQEKTKNSNVVENSESANDNDNNNNDEVVSHFNGGGNLMSSNFKGSEYSFNEHDSDEGKESEISNDGTGDEEESFIGKGNQELSYNGKLLYEMNLPPHEFVNTDYHKNFVKSLKRFKSSDSDILNSFNNAPEKRENSKNFITNCKLSKRRKKKNSSPVDFPLNEKNKFMDKSSLTYQIESPESAAQNEIKSFYPCYDKSESLSKYYDNPFRNKRKSFPKYEYQIKIYNQNNPDSKNTPLTNGSSLKNKGAPSGYYGNRVKFGQKHFISDEKQQSNLNKDFNIRSQSSFSDKKLSTDFDNNNYFQRSWRESSKYQNVKHDPIKRYDENIFLKPHDNSLFLVKKDKNGNKFAKAFADGTKDVQNDVYRDREPKNRNRGSIIRTYRSSDDITKYHGNGSPKSSNLKKPFNKLKGLADFFKDGDQESENVNQASNSDSKNRNEVFCDDKLPDPIVITALKKAFPEAKSIKTIQKNGNDIIVLDFERNKLKTNQGNKMPKMGLPQTDDDSPSGMPFRMPQKNLNSLNVPGARQIEMVLNKNSVPDFLPQILGDSNDKKNSKENKYSDDAMSSHESSHGSKNQNLFDSSESPEYPYEEYLNKKINAKKSIQTTDWIPIKHTNNIEHEGMKKPLNDKNYQDELWKTLSLASDKVQKLKRAGADERKLREAIEDSMLFRGKRQSNNDEYDLSQIDGESSLDSSATRNEQKNKCPLKKIQKRSAFSLHNDDIGKRDTTMNGNVDKKGEKKGGSVNYLEKEEKIKIDKEILGKISSTSKGNNNNKSKVSKTEVKKSNVINTDEEDIYKSVYSSGANKRKLLSIKEKRFDDDYVEEEEAVDDYMEDYKSWYSNQNHFNDLKKKLDVDPYILKLFRGMSDDKDLEDGRRKRSLFTPTHSNFKREIDLDESMPNDFQNFLVTSLGLDSQLTDFGSLKREIVKKDEPLENKKKKSEYGNKKSSSNSLSGGRLEKNEISSKPETEFNTKKEKSEYKDSKTPTQIRIQISKASSKEKKSSDPSIDTDSPDSNDIDMSIIEKENYDKNKYSSDKSTSNSRLNVQNQNQVIDYKTPEGDDSSVSSNPSDYRLLTPPYYKMIRKKKNYGIHNNLITNPNKNFLPYDNKKSTDNNLMRKNYFEQNFQSDQKIPTSGNHLPQVETVYNPTQNSNKAEIRGFNQKIKNNVKNFKNPVIKNNYHLNSDSSNCNDNDIKSYLKEKSIQINNDKNVKKNFDDNEWKRITGSPIVSQDLSQSSNPSGLENYKFLKPELTSVNENTLSDDADKSVFSKHNKLPVPTYINCGSMPSRTFFNYYTLSQKKVNAKSDTNSLKNRKSSTKDYDENKNSSPSSEDVENTFFINANSNSNDYSDGFDDDYADSGVEFKQDPSYETMLNKQSMNRISDIGDEDYNETGDENMNEYSSYSVPGLMQKEQSQQPQQPHRPQLVKKSDENNNLMNFLYDYDEIGPIEYKQHEPDNDVKKFKNPLKLKETGRQEYFEYPVKNSMDLFKKFNENSGVINKNILYNLNNRYNGERTEFKPDGKKIKINGNKIPEMREYDYVNPEDMNYNLKRFNENFKSSSSSNDEKSSFDSFKINRGQSNSLLTPHETPNKKNVKIINFPVRKRNILNPESENVEKNNMADGKNVVGDDATLGEDDDDYDVMENVIGKYIMKKSVNDNPHTSSYEQQKNPNENLQMTSSSSSGKKVKRSIENSYDEKKECKRLTTGHLTESNYRKYHKKNLTQKRNVKKQEKKIKFQNLSRSNSIKYKKRSLEKLKGSTWTNYRENKRSLNLFKKFGKEKDVKKTETVDGKTVGFEPIYSIDKKFDNKLHDKYLGYAKRDEFSNENFPATNDKSEGPWKVELNEQEVKNPGANDHSNAVASIGKYKTSNIPTSNDDLKVFLVLTKKKRCPNDDAAVATATNFDDGKISSLIKNPTKEDSHPSLRYGQRYSQKGRFKRKTIFPSSSDANIIGDKTAIDEYTSTNMGRQIVDSIIKRVNRDSKFKSFIGPGLLGKLPMRFDNNIQTDNKRDLKRENYPEKYDLEKIAEEHVKKRMCNKIDKQSKNFLHSLLDVKTDRCEKERNYDDNFDKIWNSATKDKSDEERCCDDEKVESNTEKFPQNKNPPPYDKKLCETLKMKQGMLLKLIDDYQKLSEVEKYVTECPKEQIYSENFDVTTTPIIMSSTTEDNMKVFNSEVIKFEPVMSTNVELTTASPAIMTTPIPVLWENTNVSNNCSTNNKGFETVGDNNGKLQFIDLLPTQQTAVETVQTNSMEITTQSNPCTTVVNPKLPPTTTNDNKYVIGAVKRTKGYLKVEEKMKEEL</sequence>
<dbReference type="EnsemblMetazoa" id="PHUM524550-RA">
    <property type="protein sequence ID" value="PHUM524550-PA"/>
    <property type="gene ID" value="PHUM524550"/>
</dbReference>
<evidence type="ECO:0000313" key="2">
    <source>
        <dbReference type="EMBL" id="EEB18650.1"/>
    </source>
</evidence>
<feature type="compositionally biased region" description="Basic and acidic residues" evidence="1">
    <location>
        <begin position="383"/>
        <end position="395"/>
    </location>
</feature>
<feature type="region of interest" description="Disordered" evidence="1">
    <location>
        <begin position="820"/>
        <end position="842"/>
    </location>
</feature>
<feature type="compositionally biased region" description="Polar residues" evidence="1">
    <location>
        <begin position="560"/>
        <end position="579"/>
    </location>
</feature>
<feature type="compositionally biased region" description="Low complexity" evidence="1">
    <location>
        <begin position="1279"/>
        <end position="1289"/>
    </location>
</feature>
<feature type="compositionally biased region" description="Basic and acidic residues" evidence="1">
    <location>
        <begin position="882"/>
        <end position="905"/>
    </location>
</feature>
<keyword evidence="4" id="KW-1185">Reference proteome</keyword>
<dbReference type="KEGG" id="phu:Phum_PHUM524550"/>
<feature type="region of interest" description="Disordered" evidence="1">
    <location>
        <begin position="876"/>
        <end position="919"/>
    </location>
</feature>
<dbReference type="HOGENOM" id="CLU_227696_0_0_1"/>
<feature type="compositionally biased region" description="Basic and acidic residues" evidence="1">
    <location>
        <begin position="196"/>
        <end position="214"/>
    </location>
</feature>
<feature type="compositionally biased region" description="Basic and acidic residues" evidence="1">
    <location>
        <begin position="1355"/>
        <end position="1368"/>
    </location>
</feature>
<feature type="compositionally biased region" description="Polar residues" evidence="1">
    <location>
        <begin position="1369"/>
        <end position="1381"/>
    </location>
</feature>
<evidence type="ECO:0000256" key="1">
    <source>
        <dbReference type="SAM" id="MobiDB-lite"/>
    </source>
</evidence>
<reference evidence="2" key="2">
    <citation type="submission" date="2007-04" db="EMBL/GenBank/DDBJ databases">
        <title>The genome of the human body louse.</title>
        <authorList>
            <consortium name="The Human Body Louse Genome Consortium"/>
            <person name="Kirkness E."/>
            <person name="Walenz B."/>
            <person name="Hass B."/>
            <person name="Bruggner R."/>
            <person name="Strausberg R."/>
        </authorList>
    </citation>
    <scope>NUCLEOTIDE SEQUENCE</scope>
    <source>
        <strain evidence="2">USDA</strain>
    </source>
</reference>
<feature type="compositionally biased region" description="Low complexity" evidence="1">
    <location>
        <begin position="340"/>
        <end position="360"/>
    </location>
</feature>
<gene>
    <name evidence="3" type="primary">8234977</name>
    <name evidence="2" type="ORF">Phum_PHUM524550</name>
</gene>
<feature type="compositionally biased region" description="Basic and acidic residues" evidence="1">
    <location>
        <begin position="222"/>
        <end position="293"/>
    </location>
</feature>
<feature type="compositionally biased region" description="Low complexity" evidence="1">
    <location>
        <begin position="1744"/>
        <end position="1757"/>
    </location>
</feature>
<feature type="region of interest" description="Disordered" evidence="1">
    <location>
        <begin position="1636"/>
        <end position="1764"/>
    </location>
</feature>
<feature type="compositionally biased region" description="Polar residues" evidence="1">
    <location>
        <begin position="757"/>
        <end position="766"/>
    </location>
</feature>
<evidence type="ECO:0000313" key="3">
    <source>
        <dbReference type="EnsemblMetazoa" id="PHUM524550-PA"/>
    </source>
</evidence>
<dbReference type="CTD" id="8234977"/>
<feature type="compositionally biased region" description="Basic and acidic residues" evidence="1">
    <location>
        <begin position="1268"/>
        <end position="1278"/>
    </location>
</feature>
<feature type="region of interest" description="Disordered" evidence="1">
    <location>
        <begin position="1891"/>
        <end position="1922"/>
    </location>
</feature>
<dbReference type="GeneID" id="8234977"/>
<dbReference type="OMA" id="CARETKE"/>
<feature type="compositionally biased region" description="Polar residues" evidence="1">
    <location>
        <begin position="181"/>
        <end position="194"/>
    </location>
</feature>
<feature type="compositionally biased region" description="Polar residues" evidence="1">
    <location>
        <begin position="1990"/>
        <end position="2011"/>
    </location>
</feature>
<reference evidence="2" key="1">
    <citation type="submission" date="2007-04" db="EMBL/GenBank/DDBJ databases">
        <title>Annotation of Pediculus humanus corporis strain USDA.</title>
        <authorList>
            <person name="Kirkness E."/>
            <person name="Hannick L."/>
            <person name="Hass B."/>
            <person name="Bruggner R."/>
            <person name="Lawson D."/>
            <person name="Bidwell S."/>
            <person name="Joardar V."/>
            <person name="Caler E."/>
            <person name="Walenz B."/>
            <person name="Inman J."/>
            <person name="Schobel S."/>
            <person name="Galinsky K."/>
            <person name="Amedeo P."/>
            <person name="Strausberg R."/>
        </authorList>
    </citation>
    <scope>NUCLEOTIDE SEQUENCE</scope>
    <source>
        <strain evidence="2">USDA</strain>
    </source>
</reference>
<feature type="region of interest" description="Disordered" evidence="1">
    <location>
        <begin position="1987"/>
        <end position="2027"/>
    </location>
</feature>
<feature type="region of interest" description="Disordered" evidence="1">
    <location>
        <begin position="560"/>
        <end position="584"/>
    </location>
</feature>
<feature type="compositionally biased region" description="Basic and acidic residues" evidence="1">
    <location>
        <begin position="316"/>
        <end position="327"/>
    </location>
</feature>
<dbReference type="VEuPathDB" id="VectorBase:PHUM524550"/>
<feature type="compositionally biased region" description="Low complexity" evidence="1">
    <location>
        <begin position="300"/>
        <end position="314"/>
    </location>
</feature>
<dbReference type="RefSeq" id="XP_002431388.1">
    <property type="nucleotide sequence ID" value="XM_002431343.1"/>
</dbReference>
<name>E0VZ44_PEDHC</name>
<accession>E0VZ44</accession>
<feature type="region of interest" description="Disordered" evidence="1">
    <location>
        <begin position="1268"/>
        <end position="1381"/>
    </location>
</feature>
<feature type="compositionally biased region" description="Acidic residues" evidence="1">
    <location>
        <begin position="1718"/>
        <end position="1731"/>
    </location>
</feature>
<feature type="compositionally biased region" description="Basic and acidic residues" evidence="1">
    <location>
        <begin position="1290"/>
        <end position="1317"/>
    </location>
</feature>
<feature type="compositionally biased region" description="Basic and acidic residues" evidence="1">
    <location>
        <begin position="116"/>
        <end position="180"/>
    </location>
</feature>
<organism>
    <name type="scientific">Pediculus humanus subsp. corporis</name>
    <name type="common">Body louse</name>
    <dbReference type="NCBI Taxonomy" id="121224"/>
    <lineage>
        <taxon>Eukaryota</taxon>
        <taxon>Metazoa</taxon>
        <taxon>Ecdysozoa</taxon>
        <taxon>Arthropoda</taxon>
        <taxon>Hexapoda</taxon>
        <taxon>Insecta</taxon>
        <taxon>Pterygota</taxon>
        <taxon>Neoptera</taxon>
        <taxon>Paraneoptera</taxon>
        <taxon>Psocodea</taxon>
        <taxon>Troctomorpha</taxon>
        <taxon>Phthiraptera</taxon>
        <taxon>Anoplura</taxon>
        <taxon>Pediculidae</taxon>
        <taxon>Pediculus</taxon>
    </lineage>
</organism>
<proteinExistence type="predicted"/>
<feature type="compositionally biased region" description="Basic and acidic residues" evidence="1">
    <location>
        <begin position="1052"/>
        <end position="1075"/>
    </location>
</feature>
<dbReference type="InParanoid" id="E0VZ44"/>
<feature type="region of interest" description="Disordered" evidence="1">
    <location>
        <begin position="754"/>
        <end position="773"/>
    </location>
</feature>
<protein>
    <submittedName>
        <fullName evidence="2 3">Uncharacterized protein</fullName>
    </submittedName>
</protein>
<evidence type="ECO:0000313" key="4">
    <source>
        <dbReference type="Proteomes" id="UP000009046"/>
    </source>
</evidence>
<feature type="region of interest" description="Disordered" evidence="1">
    <location>
        <begin position="94"/>
        <end position="412"/>
    </location>
</feature>
<reference evidence="3" key="3">
    <citation type="submission" date="2020-05" db="UniProtKB">
        <authorList>
            <consortium name="EnsemblMetazoa"/>
        </authorList>
    </citation>
    <scope>IDENTIFICATION</scope>
    <source>
        <strain evidence="3">USDA</strain>
    </source>
</reference>
<feature type="compositionally biased region" description="Polar residues" evidence="1">
    <location>
        <begin position="1705"/>
        <end position="1714"/>
    </location>
</feature>
<feature type="region of interest" description="Disordered" evidence="1">
    <location>
        <begin position="1943"/>
        <end position="1971"/>
    </location>
</feature>
<dbReference type="EMBL" id="DS235849">
    <property type="protein sequence ID" value="EEB18650.1"/>
    <property type="molecule type" value="Genomic_DNA"/>
</dbReference>
<feature type="region of interest" description="Disordered" evidence="1">
    <location>
        <begin position="1008"/>
        <end position="1075"/>
    </location>
</feature>
<dbReference type="EMBL" id="AAZO01006367">
    <property type="status" value="NOT_ANNOTATED_CDS"/>
    <property type="molecule type" value="Genomic_DNA"/>
</dbReference>
<feature type="compositionally biased region" description="Acidic residues" evidence="1">
    <location>
        <begin position="100"/>
        <end position="115"/>
    </location>
</feature>